<comment type="caution">
    <text evidence="3">The sequence shown here is derived from an EMBL/GenBank/DDBJ whole genome shotgun (WGS) entry which is preliminary data.</text>
</comment>
<dbReference type="InterPro" id="IPR051339">
    <property type="entry name" value="DnaJ_subfamily_B"/>
</dbReference>
<dbReference type="PANTHER" id="PTHR24078:SF538">
    <property type="entry name" value="DNAJ HEAT SHOCK FAMILY PROTEIN"/>
    <property type="match status" value="1"/>
</dbReference>
<dbReference type="SUPFAM" id="SSF46565">
    <property type="entry name" value="Chaperone J-domain"/>
    <property type="match status" value="1"/>
</dbReference>
<dbReference type="Gene3D" id="1.10.287.110">
    <property type="entry name" value="DnaJ domain"/>
    <property type="match status" value="1"/>
</dbReference>
<organism evidence="3 4">
    <name type="scientific">Ambrosia artemisiifolia</name>
    <name type="common">Common ragweed</name>
    <dbReference type="NCBI Taxonomy" id="4212"/>
    <lineage>
        <taxon>Eukaryota</taxon>
        <taxon>Viridiplantae</taxon>
        <taxon>Streptophyta</taxon>
        <taxon>Embryophyta</taxon>
        <taxon>Tracheophyta</taxon>
        <taxon>Spermatophyta</taxon>
        <taxon>Magnoliopsida</taxon>
        <taxon>eudicotyledons</taxon>
        <taxon>Gunneridae</taxon>
        <taxon>Pentapetalae</taxon>
        <taxon>asterids</taxon>
        <taxon>campanulids</taxon>
        <taxon>Asterales</taxon>
        <taxon>Asteraceae</taxon>
        <taxon>Asteroideae</taxon>
        <taxon>Heliantheae alliance</taxon>
        <taxon>Heliantheae</taxon>
        <taxon>Ambrosia</taxon>
    </lineage>
</organism>
<dbReference type="CDD" id="cd10747">
    <property type="entry name" value="DnaJ_C"/>
    <property type="match status" value="1"/>
</dbReference>
<dbReference type="Pfam" id="PF00226">
    <property type="entry name" value="DnaJ"/>
    <property type="match status" value="1"/>
</dbReference>
<dbReference type="PANTHER" id="PTHR24078">
    <property type="entry name" value="DNAJ HOMOLOG SUBFAMILY C MEMBER"/>
    <property type="match status" value="1"/>
</dbReference>
<name>A0AAD5C0E1_AMBAR</name>
<dbReference type="InterPro" id="IPR008971">
    <property type="entry name" value="HSP40/DnaJ_pept-bd"/>
</dbReference>
<accession>A0AAD5C0E1</accession>
<dbReference type="Pfam" id="PF01556">
    <property type="entry name" value="DnaJ_C"/>
    <property type="match status" value="1"/>
</dbReference>
<keyword evidence="4" id="KW-1185">Reference proteome</keyword>
<dbReference type="SMART" id="SM00271">
    <property type="entry name" value="DnaJ"/>
    <property type="match status" value="1"/>
</dbReference>
<dbReference type="InterPro" id="IPR002939">
    <property type="entry name" value="DnaJ_C"/>
</dbReference>
<dbReference type="GO" id="GO:0051087">
    <property type="term" value="F:protein-folding chaperone binding"/>
    <property type="evidence" value="ECO:0007669"/>
    <property type="project" value="TreeGrafter"/>
</dbReference>
<reference evidence="3" key="1">
    <citation type="submission" date="2022-06" db="EMBL/GenBank/DDBJ databases">
        <title>Uncovering the hologenomic basis of an extraordinary plant invasion.</title>
        <authorList>
            <person name="Bieker V.C."/>
            <person name="Martin M.D."/>
            <person name="Gilbert T."/>
            <person name="Hodgins K."/>
            <person name="Battlay P."/>
            <person name="Petersen B."/>
            <person name="Wilson J."/>
        </authorList>
    </citation>
    <scope>NUCLEOTIDE SEQUENCE</scope>
    <source>
        <strain evidence="3">AA19_3_7</strain>
        <tissue evidence="3">Leaf</tissue>
    </source>
</reference>
<dbReference type="FunFam" id="2.60.260.20:FF:000002">
    <property type="entry name" value="Dnaj homolog subfamily b member"/>
    <property type="match status" value="1"/>
</dbReference>
<dbReference type="Gene3D" id="2.60.260.20">
    <property type="entry name" value="Urease metallochaperone UreE, N-terminal domain"/>
    <property type="match status" value="2"/>
</dbReference>
<evidence type="ECO:0000259" key="2">
    <source>
        <dbReference type="PROSITE" id="PS50076"/>
    </source>
</evidence>
<sequence>MTIDYYNILNVSRTVNDDDLKKAYRKLAMKWHPDKNPDNKEEAEATFIQISQAYKVLSDPYKRSLYDQDGEEGLNEMTQCGSNNKNRQTAEDIFEDFFGSGGFVFYSSGVGTSTRFHSNGGAAYDSKFRGSNDGDGVTMRKKPPPVENKLPCSLEELYNGSTRKMKISRTVVDANGQSTLETEVLTINVKPGWKRGTKITFPDKGNETLNELPADLVFVVDEKPHTIYKRDGDDLLVTYKVTLAEALKGTTVNIITLDQRDLAIAVSNIITPEYKLVVSQEGMPAEKDPGCRGELKVQFEVKFPTKLTYQQKMALRHALVS</sequence>
<keyword evidence="1" id="KW-0143">Chaperone</keyword>
<protein>
    <recommendedName>
        <fullName evidence="2">J domain-containing protein</fullName>
    </recommendedName>
</protein>
<dbReference type="PRINTS" id="PR00625">
    <property type="entry name" value="JDOMAIN"/>
</dbReference>
<evidence type="ECO:0000256" key="1">
    <source>
        <dbReference type="ARBA" id="ARBA00023186"/>
    </source>
</evidence>
<dbReference type="InterPro" id="IPR036869">
    <property type="entry name" value="J_dom_sf"/>
</dbReference>
<evidence type="ECO:0000313" key="3">
    <source>
        <dbReference type="EMBL" id="KAI7732554.1"/>
    </source>
</evidence>
<dbReference type="GO" id="GO:0051082">
    <property type="term" value="F:unfolded protein binding"/>
    <property type="evidence" value="ECO:0007669"/>
    <property type="project" value="InterPro"/>
</dbReference>
<dbReference type="PROSITE" id="PS50076">
    <property type="entry name" value="DNAJ_2"/>
    <property type="match status" value="1"/>
</dbReference>
<dbReference type="SUPFAM" id="SSF49493">
    <property type="entry name" value="HSP40/DnaJ peptide-binding domain"/>
    <property type="match status" value="2"/>
</dbReference>
<dbReference type="GO" id="GO:0006457">
    <property type="term" value="P:protein folding"/>
    <property type="evidence" value="ECO:0007669"/>
    <property type="project" value="InterPro"/>
</dbReference>
<gene>
    <name evidence="3" type="ORF">M8C21_024160</name>
</gene>
<feature type="domain" description="J" evidence="2">
    <location>
        <begin position="4"/>
        <end position="70"/>
    </location>
</feature>
<dbReference type="CDD" id="cd06257">
    <property type="entry name" value="DnaJ"/>
    <property type="match status" value="1"/>
</dbReference>
<dbReference type="InterPro" id="IPR001623">
    <property type="entry name" value="DnaJ_domain"/>
</dbReference>
<dbReference type="FunFam" id="2.60.260.20:FF:000006">
    <property type="entry name" value="DnaJ subfamily B member 13"/>
    <property type="match status" value="1"/>
</dbReference>
<dbReference type="Proteomes" id="UP001206925">
    <property type="component" value="Unassembled WGS sequence"/>
</dbReference>
<dbReference type="AlphaFoldDB" id="A0AAD5C0E1"/>
<proteinExistence type="predicted"/>
<dbReference type="GO" id="GO:0005829">
    <property type="term" value="C:cytosol"/>
    <property type="evidence" value="ECO:0007669"/>
    <property type="project" value="TreeGrafter"/>
</dbReference>
<dbReference type="EMBL" id="JAMZMK010010205">
    <property type="protein sequence ID" value="KAI7732554.1"/>
    <property type="molecule type" value="Genomic_DNA"/>
</dbReference>
<evidence type="ECO:0000313" key="4">
    <source>
        <dbReference type="Proteomes" id="UP001206925"/>
    </source>
</evidence>